<dbReference type="InterPro" id="IPR029055">
    <property type="entry name" value="Ntn_hydrolases_N"/>
</dbReference>
<feature type="domain" description="Glutamine amidotransferase type-2" evidence="1">
    <location>
        <begin position="2"/>
        <end position="52"/>
    </location>
</feature>
<dbReference type="PROSITE" id="PS51278">
    <property type="entry name" value="GATASE_TYPE_2"/>
    <property type="match status" value="1"/>
</dbReference>
<evidence type="ECO:0000259" key="1">
    <source>
        <dbReference type="PROSITE" id="PS51278"/>
    </source>
</evidence>
<evidence type="ECO:0000313" key="2">
    <source>
        <dbReference type="EMBL" id="ELZ98103.1"/>
    </source>
</evidence>
<dbReference type="Gene3D" id="3.60.20.10">
    <property type="entry name" value="Glutamine Phosphoribosylpyrophosphate, subunit 1, domain 1"/>
    <property type="match status" value="1"/>
</dbReference>
<comment type="caution">
    <text evidence="2">The sequence shown here is derived from an EMBL/GenBank/DDBJ whole genome shotgun (WGS) entry which is preliminary data.</text>
</comment>
<proteinExistence type="predicted"/>
<dbReference type="EMBL" id="AOLN01000004">
    <property type="protein sequence ID" value="ELZ98103.1"/>
    <property type="molecule type" value="Genomic_DNA"/>
</dbReference>
<reference evidence="2 3" key="1">
    <citation type="journal article" date="2014" name="PLoS Genet.">
        <title>Phylogenetically driven sequencing of extremely halophilic archaea reveals strategies for static and dynamic osmo-response.</title>
        <authorList>
            <person name="Becker E.A."/>
            <person name="Seitzer P.M."/>
            <person name="Tritt A."/>
            <person name="Larsen D."/>
            <person name="Krusor M."/>
            <person name="Yao A.I."/>
            <person name="Wu D."/>
            <person name="Madern D."/>
            <person name="Eisen J.A."/>
            <person name="Darling A.E."/>
            <person name="Facciotti M.T."/>
        </authorList>
    </citation>
    <scope>NUCLEOTIDE SEQUENCE [LARGE SCALE GENOMIC DNA]</scope>
    <source>
        <strain evidence="2 3">ATCC BAA-1512</strain>
    </source>
</reference>
<protein>
    <submittedName>
        <fullName evidence="2">Glutamine--fructose-6-phosphate transaminase (Isomerizing)</fullName>
    </submittedName>
</protein>
<dbReference type="SUPFAM" id="SSF56235">
    <property type="entry name" value="N-terminal nucleophile aminohydrolases (Ntn hydrolases)"/>
    <property type="match status" value="1"/>
</dbReference>
<dbReference type="InterPro" id="IPR017932">
    <property type="entry name" value="GATase_2_dom"/>
</dbReference>
<accession>M0IQK5</accession>
<dbReference type="PATRIC" id="fig|662479.7.peg.535"/>
<dbReference type="RefSeq" id="WP_008317974.1">
    <property type="nucleotide sequence ID" value="NZ_AOLN01000004.1"/>
</dbReference>
<dbReference type="AlphaFoldDB" id="M0IQK5"/>
<sequence length="52" mass="5461">MCGIIAHVGDGSARDPLVTGLESLGYRGYDSADVAVGPQRHRRMTASSNSDL</sequence>
<name>M0IQK5_9EURY</name>
<organism evidence="2 3">
    <name type="scientific">Haloferax mucosum ATCC BAA-1512</name>
    <dbReference type="NCBI Taxonomy" id="662479"/>
    <lineage>
        <taxon>Archaea</taxon>
        <taxon>Methanobacteriati</taxon>
        <taxon>Methanobacteriota</taxon>
        <taxon>Stenosarchaea group</taxon>
        <taxon>Halobacteria</taxon>
        <taxon>Halobacteriales</taxon>
        <taxon>Haloferacaceae</taxon>
        <taxon>Haloferax</taxon>
    </lineage>
</organism>
<dbReference type="STRING" id="662479.C440_02608"/>
<gene>
    <name evidence="2" type="ORF">C440_02608</name>
</gene>
<keyword evidence="3" id="KW-1185">Reference proteome</keyword>
<evidence type="ECO:0000313" key="3">
    <source>
        <dbReference type="Proteomes" id="UP000011550"/>
    </source>
</evidence>
<dbReference type="Proteomes" id="UP000011550">
    <property type="component" value="Unassembled WGS sequence"/>
</dbReference>